<evidence type="ECO:0000313" key="3">
    <source>
        <dbReference type="Proteomes" id="UP000255505"/>
    </source>
</evidence>
<organism evidence="2 3">
    <name type="scientific">Cupriavidus taiwanensis</name>
    <dbReference type="NCBI Taxonomy" id="164546"/>
    <lineage>
        <taxon>Bacteria</taxon>
        <taxon>Pseudomonadati</taxon>
        <taxon>Pseudomonadota</taxon>
        <taxon>Betaproteobacteria</taxon>
        <taxon>Burkholderiales</taxon>
        <taxon>Burkholderiaceae</taxon>
        <taxon>Cupriavidus</taxon>
    </lineage>
</organism>
<name>A0A375IT41_9BURK</name>
<feature type="region of interest" description="Disordered" evidence="1">
    <location>
        <begin position="1"/>
        <end position="23"/>
    </location>
</feature>
<evidence type="ECO:0000313" key="2">
    <source>
        <dbReference type="EMBL" id="SPK77270.1"/>
    </source>
</evidence>
<proteinExistence type="predicted"/>
<geneLocation type="plasmid" evidence="2">
    <name>III</name>
</geneLocation>
<dbReference type="AlphaFoldDB" id="A0A375IT41"/>
<dbReference type="Proteomes" id="UP000255505">
    <property type="component" value="Plasmid III"/>
</dbReference>
<reference evidence="2 3" key="1">
    <citation type="submission" date="2018-01" db="EMBL/GenBank/DDBJ databases">
        <authorList>
            <person name="Gaut B.S."/>
            <person name="Morton B.R."/>
            <person name="Clegg M.T."/>
            <person name="Duvall M.R."/>
        </authorList>
    </citation>
    <scope>NUCLEOTIDE SEQUENCE [LARGE SCALE GENOMIC DNA]</scope>
    <source>
        <strain evidence="2">Cupriavidus taiwanensis LMG 19425</strain>
        <plasmid evidence="3">Plasmid iii</plasmid>
    </source>
</reference>
<gene>
    <name evidence="2" type="ORF">CT19425_P30119</name>
</gene>
<protein>
    <submittedName>
        <fullName evidence="2">Uncharacterized protein</fullName>
    </submittedName>
</protein>
<feature type="compositionally biased region" description="Polar residues" evidence="1">
    <location>
        <begin position="1"/>
        <end position="10"/>
    </location>
</feature>
<feature type="region of interest" description="Disordered" evidence="1">
    <location>
        <begin position="137"/>
        <end position="159"/>
    </location>
</feature>
<evidence type="ECO:0000256" key="1">
    <source>
        <dbReference type="SAM" id="MobiDB-lite"/>
    </source>
</evidence>
<keyword evidence="2" id="KW-0614">Plasmid</keyword>
<accession>A0A375IT41</accession>
<dbReference type="EMBL" id="LT991978">
    <property type="protein sequence ID" value="SPK77270.1"/>
    <property type="molecule type" value="Genomic_DNA"/>
</dbReference>
<dbReference type="RefSeq" id="WP_147299695.1">
    <property type="nucleotide sequence ID" value="NZ_LT991978.1"/>
</dbReference>
<sequence length="215" mass="23016">MTISVPSSEPSLGEMPSDFASRNLFGGESPQKIALNDPDWLNNALALASLNGPSKSEVDDVMRLWIETETAEQAMKAIDCLIERAKTTRMPGGLRLSGEGGTGKTFILHRILKKYRAVDNGFLCRSRLGPRARHGPEFAIANDGRPAKPSDRGGSAQEAVSDCGFNWSRPDFNGGNRSVPSCHSLLANWALSCLSHEVAALAATLTEGGGLMAYI</sequence>